<dbReference type="GeneTree" id="ENSGT00940000156416"/>
<keyword evidence="3" id="KW-0472">Membrane</keyword>
<dbReference type="Gene3D" id="1.20.1250.20">
    <property type="entry name" value="MFS general substrate transporter like domains"/>
    <property type="match status" value="1"/>
</dbReference>
<evidence type="ECO:0000256" key="3">
    <source>
        <dbReference type="SAM" id="Phobius"/>
    </source>
</evidence>
<dbReference type="InParanoid" id="A0A667YNJ9"/>
<sequence length="491" mass="52050">DAAPPPPRPLDGGWGWAVVAAGFTAMLLVYGSPQSVGVLYPEWLLVYQEGKSRTAWVGSVVSGVGMLIGPVCSACVVNFGARPATVFSGVMVSGGLMLSAFAPNIPFLIFSYSIVVGIGAGLLYASVITITCLYFDKRRGLALGIVITGSSVGGFVYATLQTVLVDWYGLEGCLLVIGALALNIVACAGPMRPLAPPKYYLKQRAAMLEQRRDPSKESKEKEPIKPANEKPPSHELQIAVETREPLAGRSGVFGCSALIRLIKSNELSATLALLRDKVLVAFCVSLFLFSFGAFPPQLFLEDLAQSEGLAEGVADVSLVSLNSMGSCVGKLALGVMVDLPGVNSVFLYASTVAVSALGLLLIPLTRTYLGLQVLSVLLGLMSGNWSLTPYVVCRLVGVDKMTEASGMLMLFGGVGIILGPPFFCVWVSFTMSTVVVVSVVFNAYCVCVWVCGCIHVSLFLSLVKGKFLAPSGSDNKFYLSIYLSIYLSNLI</sequence>
<keyword evidence="3" id="KW-0812">Transmembrane</keyword>
<feature type="transmembrane region" description="Helical" evidence="3">
    <location>
        <begin position="141"/>
        <end position="161"/>
    </location>
</feature>
<dbReference type="InterPro" id="IPR050327">
    <property type="entry name" value="Proton-linked_MCT"/>
</dbReference>
<evidence type="ECO:0008006" key="6">
    <source>
        <dbReference type="Google" id="ProtNLM"/>
    </source>
</evidence>
<name>A0A667YNJ9_9TELE</name>
<protein>
    <recommendedName>
        <fullName evidence="6">Major facilitator superfamily (MFS) profile domain-containing protein</fullName>
    </recommendedName>
</protein>
<dbReference type="Proteomes" id="UP000472263">
    <property type="component" value="Chromosome 19"/>
</dbReference>
<proteinExistence type="predicted"/>
<dbReference type="InterPro" id="IPR011701">
    <property type="entry name" value="MFS"/>
</dbReference>
<feature type="transmembrane region" description="Helical" evidence="3">
    <location>
        <begin position="441"/>
        <end position="463"/>
    </location>
</feature>
<feature type="compositionally biased region" description="Basic and acidic residues" evidence="2">
    <location>
        <begin position="209"/>
        <end position="233"/>
    </location>
</feature>
<feature type="region of interest" description="Disordered" evidence="2">
    <location>
        <begin position="209"/>
        <end position="234"/>
    </location>
</feature>
<feature type="transmembrane region" description="Helical" evidence="3">
    <location>
        <begin position="167"/>
        <end position="188"/>
    </location>
</feature>
<dbReference type="PANTHER" id="PTHR11360:SF158">
    <property type="entry name" value="MONOCARBOXYLATE TRANSPORTER 9"/>
    <property type="match status" value="1"/>
</dbReference>
<evidence type="ECO:0000313" key="4">
    <source>
        <dbReference type="Ensembl" id="ENSMMDP00005027988.1"/>
    </source>
</evidence>
<dbReference type="AlphaFoldDB" id="A0A667YNJ9"/>
<dbReference type="InterPro" id="IPR036259">
    <property type="entry name" value="MFS_trans_sf"/>
</dbReference>
<dbReference type="Pfam" id="PF07690">
    <property type="entry name" value="MFS_1"/>
    <property type="match status" value="1"/>
</dbReference>
<feature type="transmembrane region" description="Helical" evidence="3">
    <location>
        <begin position="368"/>
        <end position="387"/>
    </location>
</feature>
<dbReference type="SUPFAM" id="SSF103473">
    <property type="entry name" value="MFS general substrate transporter"/>
    <property type="match status" value="1"/>
</dbReference>
<accession>A0A667YNJ9</accession>
<comment type="subcellular location">
    <subcellularLocation>
        <location evidence="1">Membrane</location>
        <topology evidence="1">Multi-pass membrane protein</topology>
    </subcellularLocation>
</comment>
<feature type="transmembrane region" description="Helical" evidence="3">
    <location>
        <begin position="109"/>
        <end position="134"/>
    </location>
</feature>
<dbReference type="PANTHER" id="PTHR11360">
    <property type="entry name" value="MONOCARBOXYLATE TRANSPORTER"/>
    <property type="match status" value="1"/>
</dbReference>
<reference evidence="4" key="2">
    <citation type="submission" date="2025-08" db="UniProtKB">
        <authorList>
            <consortium name="Ensembl"/>
        </authorList>
    </citation>
    <scope>IDENTIFICATION</scope>
</reference>
<feature type="transmembrane region" description="Helical" evidence="3">
    <location>
        <begin position="53"/>
        <end position="77"/>
    </location>
</feature>
<dbReference type="GO" id="GO:0008028">
    <property type="term" value="F:monocarboxylic acid transmembrane transporter activity"/>
    <property type="evidence" value="ECO:0007669"/>
    <property type="project" value="TreeGrafter"/>
</dbReference>
<keyword evidence="5" id="KW-1185">Reference proteome</keyword>
<dbReference type="GO" id="GO:0016020">
    <property type="term" value="C:membrane"/>
    <property type="evidence" value="ECO:0007669"/>
    <property type="project" value="UniProtKB-SubCell"/>
</dbReference>
<organism evidence="4 5">
    <name type="scientific">Myripristis murdjan</name>
    <name type="common">pinecone soldierfish</name>
    <dbReference type="NCBI Taxonomy" id="586833"/>
    <lineage>
        <taxon>Eukaryota</taxon>
        <taxon>Metazoa</taxon>
        <taxon>Chordata</taxon>
        <taxon>Craniata</taxon>
        <taxon>Vertebrata</taxon>
        <taxon>Euteleostomi</taxon>
        <taxon>Actinopterygii</taxon>
        <taxon>Neopterygii</taxon>
        <taxon>Teleostei</taxon>
        <taxon>Neoteleostei</taxon>
        <taxon>Acanthomorphata</taxon>
        <taxon>Holocentriformes</taxon>
        <taxon>Holocentridae</taxon>
        <taxon>Myripristis</taxon>
    </lineage>
</organism>
<reference evidence="4" key="3">
    <citation type="submission" date="2025-09" db="UniProtKB">
        <authorList>
            <consortium name="Ensembl"/>
        </authorList>
    </citation>
    <scope>IDENTIFICATION</scope>
</reference>
<reference evidence="4" key="1">
    <citation type="submission" date="2019-06" db="EMBL/GenBank/DDBJ databases">
        <authorList>
            <consortium name="Wellcome Sanger Institute Data Sharing"/>
        </authorList>
    </citation>
    <scope>NUCLEOTIDE SEQUENCE [LARGE SCALE GENOMIC DNA]</scope>
</reference>
<feature type="transmembrane region" description="Helical" evidence="3">
    <location>
        <begin position="84"/>
        <end position="103"/>
    </location>
</feature>
<evidence type="ECO:0000256" key="1">
    <source>
        <dbReference type="ARBA" id="ARBA00004141"/>
    </source>
</evidence>
<feature type="transmembrane region" description="Helical" evidence="3">
    <location>
        <begin position="12"/>
        <end position="33"/>
    </location>
</feature>
<dbReference type="Ensembl" id="ENSMMDT00005028658.1">
    <property type="protein sequence ID" value="ENSMMDP00005027988.1"/>
    <property type="gene ID" value="ENSMMDG00005013395.1"/>
</dbReference>
<evidence type="ECO:0000256" key="2">
    <source>
        <dbReference type="SAM" id="MobiDB-lite"/>
    </source>
</evidence>
<keyword evidence="3" id="KW-1133">Transmembrane helix</keyword>
<evidence type="ECO:0000313" key="5">
    <source>
        <dbReference type="Proteomes" id="UP000472263"/>
    </source>
</evidence>
<feature type="transmembrane region" description="Helical" evidence="3">
    <location>
        <begin position="278"/>
        <end position="300"/>
    </location>
</feature>
<feature type="transmembrane region" description="Helical" evidence="3">
    <location>
        <begin position="345"/>
        <end position="362"/>
    </location>
</feature>
<feature type="transmembrane region" description="Helical" evidence="3">
    <location>
        <begin position="408"/>
        <end position="429"/>
    </location>
</feature>